<feature type="compositionally biased region" description="Acidic residues" evidence="1">
    <location>
        <begin position="244"/>
        <end position="265"/>
    </location>
</feature>
<keyword evidence="2" id="KW-1133">Transmembrane helix</keyword>
<name>A0ABU9VE22_9BACI</name>
<dbReference type="RefSeq" id="WP_343129296.1">
    <property type="nucleotide sequence ID" value="NZ_JBCITK010000001.1"/>
</dbReference>
<dbReference type="Proteomes" id="UP001418796">
    <property type="component" value="Unassembled WGS sequence"/>
</dbReference>
<proteinExistence type="predicted"/>
<dbReference type="InterPro" id="IPR043756">
    <property type="entry name" value="DUF5702"/>
</dbReference>
<evidence type="ECO:0000256" key="2">
    <source>
        <dbReference type="SAM" id="Phobius"/>
    </source>
</evidence>
<keyword evidence="2" id="KW-0472">Membrane</keyword>
<protein>
    <submittedName>
        <fullName evidence="3">DUF5702 domain-containing protein</fullName>
    </submittedName>
</protein>
<evidence type="ECO:0000313" key="3">
    <source>
        <dbReference type="EMBL" id="MEN0642145.1"/>
    </source>
</evidence>
<comment type="caution">
    <text evidence="3">The sequence shown here is derived from an EMBL/GenBank/DDBJ whole genome shotgun (WGS) entry which is preliminary data.</text>
</comment>
<keyword evidence="2" id="KW-0812">Transmembrane</keyword>
<feature type="compositionally biased region" description="Acidic residues" evidence="1">
    <location>
        <begin position="444"/>
        <end position="460"/>
    </location>
</feature>
<evidence type="ECO:0000256" key="1">
    <source>
        <dbReference type="SAM" id="MobiDB-lite"/>
    </source>
</evidence>
<dbReference type="EMBL" id="JBCITK010000001">
    <property type="protein sequence ID" value="MEN0642145.1"/>
    <property type="molecule type" value="Genomic_DNA"/>
</dbReference>
<sequence length="738" mass="83589">MKTWLKKGFHKFVINENGAVSIYAIIMTLLLFVFNAVLIDYIRIMTAERNVDQAAKAAARSTMANFNQKLTSDYGLFGFDGDVGEANAIFEQVFRENLAPSQEDGIFNFAYPSYVSGSANVTFKENMNLASPDTAEYQILEDMKYKAPLEIGESVIEGFLSITKEVQEASEYAEVAEDVQEEVEKRDERLEKVEENLESAYTLLSTLDEKVYGEATSPFPQVNNLNELYNHLDKYQEIRKAENREEDEEDEDESPTDEELDDADDYERNILSFLEGVLEDIEALEQFLSSASNELKEAYEHNQAADTLLNEGSDKSGDYGDAQRAGDELREGSPSVDGGNASEGIANAKEELQNLVLPEEFFESVQEPLDQATDSLEASGDNFTKRVQELILIVEQKSMIKRPKSKDIVNEGIKNVKESFNVTVQYFNDAYRAFSEKPEVESERSDEEVEAEKEEADESMETANQELDDLLKEAEQFLNDAEKYNELKLLVNEYVSFAEGANETRQLERDSKEKMSESSRGMIDALFNAVGEGLLGARDKLYVNEYILLKFNSHDFSKSGAARFGIENNEVEYIMYGLDSSAANFGAAISELFAFRFIINFVEAFTDPTVRGFGPYMWVAALGYALKQTISDMNAFENSKPVNFFKDSRFAPSYKDYLRLFLFIHVSGNKMPRMMARIHQNTNSELLEMPTYIEGEAETSVDLWFLPNLMEFIGNSNVLNGEIQDGSFRIRKKAVYSY</sequence>
<dbReference type="Pfam" id="PF18960">
    <property type="entry name" value="DUF5702"/>
    <property type="match status" value="1"/>
</dbReference>
<organism evidence="3 4">
    <name type="scientific">Alkalicoccobacillus gibsonii</name>
    <dbReference type="NCBI Taxonomy" id="79881"/>
    <lineage>
        <taxon>Bacteria</taxon>
        <taxon>Bacillati</taxon>
        <taxon>Bacillota</taxon>
        <taxon>Bacilli</taxon>
        <taxon>Bacillales</taxon>
        <taxon>Bacillaceae</taxon>
        <taxon>Alkalicoccobacillus</taxon>
    </lineage>
</organism>
<gene>
    <name evidence="3" type="ORF">MKY91_03065</name>
</gene>
<feature type="region of interest" description="Disordered" evidence="1">
    <location>
        <begin position="308"/>
        <end position="342"/>
    </location>
</feature>
<reference evidence="3 4" key="1">
    <citation type="submission" date="2024-03" db="EMBL/GenBank/DDBJ databases">
        <title>Bacilli Hybrid Assemblies.</title>
        <authorList>
            <person name="Kovac J."/>
        </authorList>
    </citation>
    <scope>NUCLEOTIDE SEQUENCE [LARGE SCALE GENOMIC DNA]</scope>
    <source>
        <strain evidence="3 4">FSL R7-0666</strain>
    </source>
</reference>
<evidence type="ECO:0000313" key="4">
    <source>
        <dbReference type="Proteomes" id="UP001418796"/>
    </source>
</evidence>
<feature type="transmembrane region" description="Helical" evidence="2">
    <location>
        <begin position="20"/>
        <end position="39"/>
    </location>
</feature>
<keyword evidence="4" id="KW-1185">Reference proteome</keyword>
<feature type="region of interest" description="Disordered" evidence="1">
    <location>
        <begin position="241"/>
        <end position="265"/>
    </location>
</feature>
<feature type="region of interest" description="Disordered" evidence="1">
    <location>
        <begin position="435"/>
        <end position="461"/>
    </location>
</feature>
<accession>A0ABU9VE22</accession>